<dbReference type="Gene3D" id="3.30.70.2970">
    <property type="entry name" value="Protein of unknown function (DUF541), domain 2"/>
    <property type="match status" value="1"/>
</dbReference>
<feature type="compositionally biased region" description="Acidic residues" evidence="6">
    <location>
        <begin position="212"/>
        <end position="221"/>
    </location>
</feature>
<evidence type="ECO:0000256" key="5">
    <source>
        <dbReference type="ARBA" id="ARBA00023242"/>
    </source>
</evidence>
<dbReference type="Gene3D" id="3.30.110.170">
    <property type="entry name" value="Protein of unknown function (DUF541), domain 1"/>
    <property type="match status" value="1"/>
</dbReference>
<dbReference type="PANTHER" id="PTHR18842:SF2">
    <property type="entry name" value="INTERLEUKIN-1 RECEPTOR-ASSOCIATED KINASE 1-BINDING PROTEIN 1"/>
    <property type="match status" value="1"/>
</dbReference>
<keyword evidence="8" id="KW-1185">Reference proteome</keyword>
<dbReference type="GO" id="GO:0005737">
    <property type="term" value="C:cytoplasm"/>
    <property type="evidence" value="ECO:0007669"/>
    <property type="project" value="UniProtKB-SubCell"/>
</dbReference>
<comment type="similarity">
    <text evidence="3">Belongs to the IRAK1BP1 family.</text>
</comment>
<protein>
    <submittedName>
        <fullName evidence="7">(Atlantic silverside) hypothetical protein</fullName>
    </submittedName>
</protein>
<dbReference type="GO" id="GO:0043123">
    <property type="term" value="P:positive regulation of canonical NF-kappaB signal transduction"/>
    <property type="evidence" value="ECO:0007669"/>
    <property type="project" value="InterPro"/>
</dbReference>
<proteinExistence type="inferred from homology"/>
<dbReference type="Proteomes" id="UP000677803">
    <property type="component" value="Unassembled WGS sequence"/>
</dbReference>
<comment type="caution">
    <text evidence="7">The sequence shown here is derived from an EMBL/GenBank/DDBJ whole genome shotgun (WGS) entry which is preliminary data.</text>
</comment>
<dbReference type="GO" id="GO:0005634">
    <property type="term" value="C:nucleus"/>
    <property type="evidence" value="ECO:0007669"/>
    <property type="project" value="UniProtKB-SubCell"/>
</dbReference>
<gene>
    <name evidence="7" type="ORF">MMEN_LOCUS11931</name>
</gene>
<comment type="subcellular location">
    <subcellularLocation>
        <location evidence="2">Cytoplasm</location>
    </subcellularLocation>
    <subcellularLocation>
        <location evidence="1">Nucleus</location>
    </subcellularLocation>
</comment>
<feature type="region of interest" description="Disordered" evidence="6">
    <location>
        <begin position="200"/>
        <end position="261"/>
    </location>
</feature>
<dbReference type="EMBL" id="CAJRST010012224">
    <property type="protein sequence ID" value="CAG5928275.1"/>
    <property type="molecule type" value="Genomic_DNA"/>
</dbReference>
<reference evidence="7" key="1">
    <citation type="submission" date="2021-05" db="EMBL/GenBank/DDBJ databases">
        <authorList>
            <person name="Tigano A."/>
        </authorList>
    </citation>
    <scope>NUCLEOTIDE SEQUENCE</scope>
</reference>
<organism evidence="7 8">
    <name type="scientific">Menidia menidia</name>
    <name type="common">Atlantic silverside</name>
    <dbReference type="NCBI Taxonomy" id="238744"/>
    <lineage>
        <taxon>Eukaryota</taxon>
        <taxon>Metazoa</taxon>
        <taxon>Chordata</taxon>
        <taxon>Craniata</taxon>
        <taxon>Vertebrata</taxon>
        <taxon>Euteleostomi</taxon>
        <taxon>Actinopterygii</taxon>
        <taxon>Neopterygii</taxon>
        <taxon>Teleostei</taxon>
        <taxon>Neoteleostei</taxon>
        <taxon>Acanthomorphata</taxon>
        <taxon>Ovalentaria</taxon>
        <taxon>Atherinomorphae</taxon>
        <taxon>Atheriniformes</taxon>
        <taxon>Atherinopsidae</taxon>
        <taxon>Menidiinae</taxon>
        <taxon>Menidia</taxon>
    </lineage>
</organism>
<keyword evidence="5" id="KW-0539">Nucleus</keyword>
<evidence type="ECO:0000313" key="7">
    <source>
        <dbReference type="EMBL" id="CAG5928275.1"/>
    </source>
</evidence>
<evidence type="ECO:0000256" key="4">
    <source>
        <dbReference type="ARBA" id="ARBA00022490"/>
    </source>
</evidence>
<name>A0A8S4B266_9TELE</name>
<evidence type="ECO:0000256" key="1">
    <source>
        <dbReference type="ARBA" id="ARBA00004123"/>
    </source>
</evidence>
<dbReference type="AlphaFoldDB" id="A0A8S4B266"/>
<dbReference type="InterPro" id="IPR007497">
    <property type="entry name" value="SIMPL/DUF541"/>
</dbReference>
<dbReference type="OrthoDB" id="6365554at2759"/>
<evidence type="ECO:0000256" key="3">
    <source>
        <dbReference type="ARBA" id="ARBA00005509"/>
    </source>
</evidence>
<dbReference type="Pfam" id="PF04402">
    <property type="entry name" value="SIMPL"/>
    <property type="match status" value="1"/>
</dbReference>
<sequence>MLTSIMNSPTHVFTAKAPFISREVVGNEKQQGVEGRRITAEGPVHRHREVQVTGVAEVSCPADRASVRVSVGNSKESVSEVTGSVCRRLEYILQTLRQHGVRDEDTSVRRFVHRNADMYRMDAEVAIVFSDFQKMEQICSVLLEKLDKSVCVGTPQFYHSPGCLSQLRLRACVAAVENAQQKASRVSQLLGQSLGSPLLVREEETKERRSEEEEEEEEEEEGAGRKQGSGHHPRFPHIPTVTASSQVSVSFSFRDRSRKKL</sequence>
<dbReference type="InterPro" id="IPR030312">
    <property type="entry name" value="IRAK1BP1"/>
</dbReference>
<evidence type="ECO:0000256" key="6">
    <source>
        <dbReference type="SAM" id="MobiDB-lite"/>
    </source>
</evidence>
<keyword evidence="4" id="KW-0963">Cytoplasm</keyword>
<dbReference type="PANTHER" id="PTHR18842">
    <property type="entry name" value="INTERLEUKIN-1 RECEPTOR-ASSOCIATED KINASE 1-BINDING PROTEIN 1"/>
    <property type="match status" value="1"/>
</dbReference>
<evidence type="ECO:0000256" key="2">
    <source>
        <dbReference type="ARBA" id="ARBA00004496"/>
    </source>
</evidence>
<accession>A0A8S4B266</accession>
<dbReference type="GO" id="GO:0006955">
    <property type="term" value="P:immune response"/>
    <property type="evidence" value="ECO:0007669"/>
    <property type="project" value="InterPro"/>
</dbReference>
<feature type="compositionally biased region" description="Basic and acidic residues" evidence="6">
    <location>
        <begin position="200"/>
        <end position="211"/>
    </location>
</feature>
<evidence type="ECO:0000313" key="8">
    <source>
        <dbReference type="Proteomes" id="UP000677803"/>
    </source>
</evidence>